<name>B0C1N4_ACAM1</name>
<dbReference type="eggNOG" id="ENOG5032TU1">
    <property type="taxonomic scope" value="Bacteria"/>
</dbReference>
<dbReference type="Proteomes" id="UP000000268">
    <property type="component" value="Chromosome"/>
</dbReference>
<proteinExistence type="predicted"/>
<dbReference type="HOGENOM" id="CLU_148524_0_0_3"/>
<protein>
    <submittedName>
        <fullName evidence="1">Uncharacterized protein</fullName>
    </submittedName>
</protein>
<gene>
    <name evidence="1" type="ordered locus">AM1_5929</name>
</gene>
<evidence type="ECO:0000313" key="2">
    <source>
        <dbReference type="Proteomes" id="UP000000268"/>
    </source>
</evidence>
<dbReference type="STRING" id="329726.AM1_5929"/>
<dbReference type="AlphaFoldDB" id="B0C1N4"/>
<accession>B0C1N4</accession>
<sequence>MARYTCSTTVLQPLDNVYSKLQTFLDGNGLEVLFFQKDCLIAREHPGQVAIAKLVTIEVVVDNALDSANAKQMDVVVTNEELPFHRQNHCFEIFNQLSELLNTNCSISIEGPK</sequence>
<keyword evidence="2" id="KW-1185">Reference proteome</keyword>
<evidence type="ECO:0000313" key="1">
    <source>
        <dbReference type="EMBL" id="ABW30868.1"/>
    </source>
</evidence>
<organism evidence="1 2">
    <name type="scientific">Acaryochloris marina (strain MBIC 11017)</name>
    <dbReference type="NCBI Taxonomy" id="329726"/>
    <lineage>
        <taxon>Bacteria</taxon>
        <taxon>Bacillati</taxon>
        <taxon>Cyanobacteriota</taxon>
        <taxon>Cyanophyceae</taxon>
        <taxon>Acaryochloridales</taxon>
        <taxon>Acaryochloridaceae</taxon>
        <taxon>Acaryochloris</taxon>
    </lineage>
</organism>
<dbReference type="OrthoDB" id="531045at2"/>
<dbReference type="KEGG" id="amr:AM1_5929"/>
<dbReference type="EMBL" id="CP000828">
    <property type="protein sequence ID" value="ABW30868.1"/>
    <property type="molecule type" value="Genomic_DNA"/>
</dbReference>
<reference evidence="1 2" key="1">
    <citation type="journal article" date="2008" name="Proc. Natl. Acad. Sci. U.S.A.">
        <title>Niche adaptation and genome expansion in the chlorophyll d-producing cyanobacterium Acaryochloris marina.</title>
        <authorList>
            <person name="Swingley W.D."/>
            <person name="Chen M."/>
            <person name="Cheung P.C."/>
            <person name="Conrad A.L."/>
            <person name="Dejesa L.C."/>
            <person name="Hao J."/>
            <person name="Honchak B.M."/>
            <person name="Karbach L.E."/>
            <person name="Kurdoglu A."/>
            <person name="Lahiri S."/>
            <person name="Mastrian S.D."/>
            <person name="Miyashita H."/>
            <person name="Page L."/>
            <person name="Ramakrishna P."/>
            <person name="Satoh S."/>
            <person name="Sattley W.M."/>
            <person name="Shimada Y."/>
            <person name="Taylor H.L."/>
            <person name="Tomo T."/>
            <person name="Tsuchiya T."/>
            <person name="Wang Z.T."/>
            <person name="Raymond J."/>
            <person name="Mimuro M."/>
            <person name="Blankenship R.E."/>
            <person name="Touchman J.W."/>
        </authorList>
    </citation>
    <scope>NUCLEOTIDE SEQUENCE [LARGE SCALE GENOMIC DNA]</scope>
    <source>
        <strain evidence="2">MBIC 11017</strain>
    </source>
</reference>
<dbReference type="RefSeq" id="WP_012166071.1">
    <property type="nucleotide sequence ID" value="NC_009925.1"/>
</dbReference>